<dbReference type="CDD" id="cd06343">
    <property type="entry name" value="PBP1_ABC_ligand_binding-like"/>
    <property type="match status" value="1"/>
</dbReference>
<keyword evidence="8" id="KW-1185">Reference proteome</keyword>
<dbReference type="InterPro" id="IPR028081">
    <property type="entry name" value="Leu-bd"/>
</dbReference>
<dbReference type="OrthoDB" id="26870at2"/>
<dbReference type="SUPFAM" id="SSF53822">
    <property type="entry name" value="Periplasmic binding protein-like I"/>
    <property type="match status" value="1"/>
</dbReference>
<reference evidence="7 8" key="2">
    <citation type="journal article" date="2014" name="Genome Announc.">
        <title>Complete Genome Sequence of Coprothermobacter proteolyticus DSM 5265.</title>
        <authorList>
            <person name="Alexiev A."/>
            <person name="Coil D.A."/>
            <person name="Badger J.H."/>
            <person name="Enticknap J."/>
            <person name="Ward N."/>
            <person name="Robb F.T."/>
            <person name="Eisen J.A."/>
        </authorList>
    </citation>
    <scope>NUCLEOTIDE SEQUENCE [LARGE SCALE GENOMIC DNA]</scope>
    <source>
        <strain evidence="8">ATCC 35245 / DSM 5265 / OCM 4 / BT</strain>
    </source>
</reference>
<evidence type="ECO:0000313" key="7">
    <source>
        <dbReference type="EMBL" id="ACI18067.1"/>
    </source>
</evidence>
<accession>B5Y600</accession>
<dbReference type="Proteomes" id="UP000001732">
    <property type="component" value="Chromosome"/>
</dbReference>
<dbReference type="Pfam" id="PF13458">
    <property type="entry name" value="Peripla_BP_6"/>
    <property type="match status" value="1"/>
</dbReference>
<gene>
    <name evidence="7" type="ordered locus">COPRO5265_1378</name>
</gene>
<proteinExistence type="inferred from homology"/>
<evidence type="ECO:0000256" key="2">
    <source>
        <dbReference type="ARBA" id="ARBA00022448"/>
    </source>
</evidence>
<dbReference type="AlphaFoldDB" id="B5Y600"/>
<evidence type="ECO:0000256" key="3">
    <source>
        <dbReference type="ARBA" id="ARBA00022729"/>
    </source>
</evidence>
<dbReference type="InterPro" id="IPR028082">
    <property type="entry name" value="Peripla_BP_I"/>
</dbReference>
<dbReference type="EMBL" id="CP001145">
    <property type="protein sequence ID" value="ACI18067.1"/>
    <property type="molecule type" value="Genomic_DNA"/>
</dbReference>
<feature type="domain" description="Leucine-binding protein" evidence="6">
    <location>
        <begin position="179"/>
        <end position="524"/>
    </location>
</feature>
<keyword evidence="2" id="KW-0813">Transport</keyword>
<organism evidence="7 8">
    <name type="scientific">Coprothermobacter proteolyticus (strain ATCC 35245 / DSM 5265 / OCM 4 / BT)</name>
    <dbReference type="NCBI Taxonomy" id="309798"/>
    <lineage>
        <taxon>Bacteria</taxon>
        <taxon>Pseudomonadati</taxon>
        <taxon>Coprothermobacterota</taxon>
        <taxon>Coprothermobacteria</taxon>
        <taxon>Coprothermobacterales</taxon>
        <taxon>Coprothermobacteraceae</taxon>
        <taxon>Coprothermobacter</taxon>
    </lineage>
</organism>
<evidence type="ECO:0000256" key="4">
    <source>
        <dbReference type="ARBA" id="ARBA00022970"/>
    </source>
</evidence>
<dbReference type="STRING" id="309798.COPRO5265_1378"/>
<dbReference type="Gene3D" id="3.40.50.2300">
    <property type="match status" value="2"/>
</dbReference>
<dbReference type="InterPro" id="IPR012854">
    <property type="entry name" value="Cu_amine_oxidase-like_N"/>
</dbReference>
<evidence type="ECO:0000259" key="5">
    <source>
        <dbReference type="Pfam" id="PF07833"/>
    </source>
</evidence>
<dbReference type="InterPro" id="IPR036582">
    <property type="entry name" value="Mao_N_sf"/>
</dbReference>
<dbReference type="RefSeq" id="WP_012544717.1">
    <property type="nucleotide sequence ID" value="NC_011295.1"/>
</dbReference>
<dbReference type="PRINTS" id="PR00337">
    <property type="entry name" value="LEUILEVALBP"/>
</dbReference>
<name>B5Y600_COPPD</name>
<sequence length="538" mass="58818">MKRVLKTLLGENFSNLKKLFASLLVVALCMGFLVGIPKAKAQKEMFLVMAVGFKWYQLNGMSYQMEVAPEIINARTFVPVRFIAEAFGANVGWDPATKTVTIKSDGKTIQLTIGKTSATVDGKAYTLDAAPYIKNSRTMVPVRFISEALGLNVYYEAQKKMIYVSAKPSYAIPGITDKEIKIGSFSALSGPLAVIGIPFYHGLQSYINWINDQGGVNGRKIKVIIADDQMNPALTVPAVKKFVEEDKVFAVVGGLGTPGCLAVMDYLNEKGVPFVYQGGGASAFAYPPKKYVFAVQPNYMTEGQAFVKFARQNLNTSKFALLYQNDDAGKEGAQGVQEGVKKYGGSLVYSSSFPGTETDFTSYLTRIKNSGAEVIFLYAPANTSAGANAVKTAKSLGLTQKIILPYSYAGITAMAGDAAEGVYITGWVDFSNLNDPGVQKFFEIWGKYYPNDDPLTFSYAVAGFVAAEIFVEALRRAGQYPTRDAIVWALETFNGWNGYVAKDISYGPNERAGKYSLYFMTVKNKELVKISDWISVRE</sequence>
<dbReference type="HOGENOM" id="CLU_505983_0_0_9"/>
<dbReference type="SUPFAM" id="SSF55383">
    <property type="entry name" value="Copper amine oxidase, domain N"/>
    <property type="match status" value="1"/>
</dbReference>
<evidence type="ECO:0000259" key="6">
    <source>
        <dbReference type="Pfam" id="PF13458"/>
    </source>
</evidence>
<dbReference type="GO" id="GO:0006865">
    <property type="term" value="P:amino acid transport"/>
    <property type="evidence" value="ECO:0007669"/>
    <property type="project" value="UniProtKB-KW"/>
</dbReference>
<dbReference type="PANTHER" id="PTHR47235">
    <property type="entry name" value="BLR6548 PROTEIN"/>
    <property type="match status" value="1"/>
</dbReference>
<dbReference type="eggNOG" id="COG0683">
    <property type="taxonomic scope" value="Bacteria"/>
</dbReference>
<comment type="similarity">
    <text evidence="1">Belongs to the leucine-binding protein family.</text>
</comment>
<dbReference type="Gene3D" id="3.30.457.10">
    <property type="entry name" value="Copper amine oxidase-like, N-terminal domain"/>
    <property type="match status" value="2"/>
</dbReference>
<dbReference type="KEGG" id="cpo:COPRO5265_1378"/>
<evidence type="ECO:0000313" key="8">
    <source>
        <dbReference type="Proteomes" id="UP000001732"/>
    </source>
</evidence>
<protein>
    <submittedName>
        <fullName evidence="7">Putative branched chain amino acid ABC transporter substrate-binding protein</fullName>
    </submittedName>
</protein>
<evidence type="ECO:0000256" key="1">
    <source>
        <dbReference type="ARBA" id="ARBA00010062"/>
    </source>
</evidence>
<feature type="domain" description="Copper amine oxidase-like N-terminal" evidence="5">
    <location>
        <begin position="58"/>
        <end position="164"/>
    </location>
</feature>
<dbReference type="Pfam" id="PF07833">
    <property type="entry name" value="Cu_amine_oxidN1"/>
    <property type="match status" value="1"/>
</dbReference>
<dbReference type="InterPro" id="IPR000709">
    <property type="entry name" value="Leu_Ile_Val-bd"/>
</dbReference>
<dbReference type="PANTHER" id="PTHR47235:SF1">
    <property type="entry name" value="BLR6548 PROTEIN"/>
    <property type="match status" value="1"/>
</dbReference>
<keyword evidence="3" id="KW-0732">Signal</keyword>
<keyword evidence="4" id="KW-0029">Amino-acid transport</keyword>
<reference evidence="8" key="1">
    <citation type="submission" date="2008-08" db="EMBL/GenBank/DDBJ databases">
        <title>The complete genome sequence of Coprothermobacter proteolyticus strain ATCC 5245 / DSM 5265 / BT.</title>
        <authorList>
            <person name="Dodson R.J."/>
            <person name="Durkin A.S."/>
            <person name="Wu M."/>
            <person name="Eisen J."/>
            <person name="Sutton G."/>
        </authorList>
    </citation>
    <scope>NUCLEOTIDE SEQUENCE [LARGE SCALE GENOMIC DNA]</scope>
    <source>
        <strain evidence="8">ATCC 35245 / DSM 5265 / OCM 4 / BT</strain>
    </source>
</reference>